<dbReference type="Proteomes" id="UP000034085">
    <property type="component" value="Chromosome"/>
</dbReference>
<sequence length="60" mass="6777">MDNIEPPRLKERENTVPPPAPIRKISSQTLLGDDGKVIIDHDGQEYLLRRTQAGKLLLTK</sequence>
<accession>A0A0F6RF26</accession>
<evidence type="ECO:0000256" key="1">
    <source>
        <dbReference type="SAM" id="MobiDB-lite"/>
    </source>
</evidence>
<feature type="compositionally biased region" description="Basic and acidic residues" evidence="1">
    <location>
        <begin position="1"/>
        <end position="14"/>
    </location>
</feature>
<dbReference type="OrthoDB" id="6121157at2"/>
<name>A0A0F6RF26_CITAM</name>
<dbReference type="HOGENOM" id="CLU_178563_1_2_6"/>
<dbReference type="PATRIC" id="fig|1261127.3.peg.1255"/>
<gene>
    <name evidence="2" type="ORF">F384_06115</name>
</gene>
<dbReference type="EMBL" id="CP011132">
    <property type="protein sequence ID" value="AKE58753.1"/>
    <property type="molecule type" value="Genomic_DNA"/>
</dbReference>
<evidence type="ECO:0000313" key="2">
    <source>
        <dbReference type="EMBL" id="AKE58753.1"/>
    </source>
</evidence>
<dbReference type="KEGG" id="cama:F384_06115"/>
<dbReference type="Gene3D" id="2.10.70.10">
    <property type="entry name" value="Complement Module, domain 1"/>
    <property type="match status" value="1"/>
</dbReference>
<protein>
    <submittedName>
        <fullName evidence="2">Hemin uptake protein hemP</fullName>
    </submittedName>
</protein>
<dbReference type="InterPro" id="IPR019600">
    <property type="entry name" value="Hemin_uptake_protein_HemP"/>
</dbReference>
<dbReference type="RefSeq" id="WP_046480318.1">
    <property type="nucleotide sequence ID" value="NZ_CP011132.1"/>
</dbReference>
<reference evidence="2 3" key="1">
    <citation type="journal article" date="2013" name="Appl. Microbiol. Biotechnol.">
        <title>Glycerol assimilation and production of 1,3-propanediol by Citrobacter amalonaticus Y19.</title>
        <authorList>
            <person name="Ainala S.K."/>
            <person name="Ashok S."/>
            <person name="Ko Y."/>
            <person name="Park S."/>
        </authorList>
    </citation>
    <scope>NUCLEOTIDE SEQUENCE [LARGE SCALE GENOMIC DNA]</scope>
    <source>
        <strain evidence="2 3">Y19</strain>
    </source>
</reference>
<dbReference type="AlphaFoldDB" id="A0A0F6RF26"/>
<evidence type="ECO:0000313" key="3">
    <source>
        <dbReference type="Proteomes" id="UP000034085"/>
    </source>
</evidence>
<proteinExistence type="predicted"/>
<dbReference type="Pfam" id="PF10636">
    <property type="entry name" value="hemP"/>
    <property type="match status" value="1"/>
</dbReference>
<feature type="region of interest" description="Disordered" evidence="1">
    <location>
        <begin position="1"/>
        <end position="26"/>
    </location>
</feature>
<dbReference type="NCBIfam" id="NF007559">
    <property type="entry name" value="PRK10183.1"/>
    <property type="match status" value="1"/>
</dbReference>
<organism evidence="2 3">
    <name type="scientific">Citrobacter amalonaticus Y19</name>
    <dbReference type="NCBI Taxonomy" id="1261127"/>
    <lineage>
        <taxon>Bacteria</taxon>
        <taxon>Pseudomonadati</taxon>
        <taxon>Pseudomonadota</taxon>
        <taxon>Gammaproteobacteria</taxon>
        <taxon>Enterobacterales</taxon>
        <taxon>Enterobacteriaceae</taxon>
        <taxon>Citrobacter</taxon>
    </lineage>
</organism>